<organism evidence="3 4">
    <name type="scientific">Candidatus Allocopromorpha excrementigallinarum</name>
    <dbReference type="NCBI Taxonomy" id="2840742"/>
    <lineage>
        <taxon>Bacteria</taxon>
        <taxon>Bacillati</taxon>
        <taxon>Bacillota</taxon>
        <taxon>Clostridia</taxon>
        <taxon>Eubacteriales</taxon>
        <taxon>Eubacteriaceae</taxon>
        <taxon>Eubacteriaceae incertae sedis</taxon>
        <taxon>Candidatus Allocopromorpha</taxon>
    </lineage>
</organism>
<dbReference type="Pfam" id="PF01177">
    <property type="entry name" value="Asp_Glu_race"/>
    <property type="match status" value="1"/>
</dbReference>
<dbReference type="PROSITE" id="PS00923">
    <property type="entry name" value="ASP_GLU_RACEMASE_1"/>
    <property type="match status" value="1"/>
</dbReference>
<comment type="similarity">
    <text evidence="1">Belongs to the aspartate/glutamate racemases family.</text>
</comment>
<sequence>MLGIIGGMGPMSSSLFYSMITEKTPAEGDQDHMDLIMLSHASMPDRTEAILSGDRLKIEKVRDLLASDIEKLLKAGADNIAIACNTAHYFVDLLGEEKKHVIHMVKETVRAVEERDSHVKTALLATDGTIKTRLYQSALEDRGMEVFLPSDTCQRKIMSAIYDCVKRGRPIPQNLWEDIHREITDSGCDHALLGCTELSIAAVELSLDISREGFYIDPLDILAERCVEIYKEKAK</sequence>
<dbReference type="InterPro" id="IPR001920">
    <property type="entry name" value="Asp/Glu_race"/>
</dbReference>
<reference evidence="3" key="1">
    <citation type="submission" date="2020-10" db="EMBL/GenBank/DDBJ databases">
        <authorList>
            <person name="Gilroy R."/>
        </authorList>
    </citation>
    <scope>NUCLEOTIDE SEQUENCE</scope>
    <source>
        <strain evidence="3">ChiHcec3-6078</strain>
    </source>
</reference>
<dbReference type="SUPFAM" id="SSF53681">
    <property type="entry name" value="Aspartate/glutamate racemase"/>
    <property type="match status" value="2"/>
</dbReference>
<dbReference type="NCBIfam" id="TIGR00035">
    <property type="entry name" value="asp_race"/>
    <property type="match status" value="1"/>
</dbReference>
<dbReference type="InterPro" id="IPR004380">
    <property type="entry name" value="Asp_race"/>
</dbReference>
<reference evidence="3" key="2">
    <citation type="journal article" date="2021" name="PeerJ">
        <title>Extensive microbial diversity within the chicken gut microbiome revealed by metagenomics and culture.</title>
        <authorList>
            <person name="Gilroy R."/>
            <person name="Ravi A."/>
            <person name="Getino M."/>
            <person name="Pursley I."/>
            <person name="Horton D.L."/>
            <person name="Alikhan N.F."/>
            <person name="Baker D."/>
            <person name="Gharbi K."/>
            <person name="Hall N."/>
            <person name="Watson M."/>
            <person name="Adriaenssens E.M."/>
            <person name="Foster-Nyarko E."/>
            <person name="Jarju S."/>
            <person name="Secka A."/>
            <person name="Antonio M."/>
            <person name="Oren A."/>
            <person name="Chaudhuri R.R."/>
            <person name="La Ragione R."/>
            <person name="Hildebrand F."/>
            <person name="Pallen M.J."/>
        </authorList>
    </citation>
    <scope>NUCLEOTIDE SEQUENCE</scope>
    <source>
        <strain evidence="3">ChiHcec3-6078</strain>
    </source>
</reference>
<dbReference type="Proteomes" id="UP000824090">
    <property type="component" value="Unassembled WGS sequence"/>
</dbReference>
<dbReference type="PANTHER" id="PTHR21198:SF7">
    <property type="entry name" value="ASPARTATE-GLUTAMATE RACEMASE FAMILY"/>
    <property type="match status" value="1"/>
</dbReference>
<protein>
    <submittedName>
        <fullName evidence="3">Aspartate/glutamate racemase family protein</fullName>
    </submittedName>
</protein>
<keyword evidence="2" id="KW-0413">Isomerase</keyword>
<evidence type="ECO:0000256" key="1">
    <source>
        <dbReference type="ARBA" id="ARBA00007847"/>
    </source>
</evidence>
<dbReference type="InterPro" id="IPR015942">
    <property type="entry name" value="Asp/Glu/hydantoin_racemase"/>
</dbReference>
<dbReference type="AlphaFoldDB" id="A0A9D1L666"/>
<dbReference type="PANTHER" id="PTHR21198">
    <property type="entry name" value="GLUTAMATE RACEMASE"/>
    <property type="match status" value="1"/>
</dbReference>
<proteinExistence type="inferred from homology"/>
<gene>
    <name evidence="3" type="ORF">IAC50_07965</name>
</gene>
<evidence type="ECO:0000313" key="3">
    <source>
        <dbReference type="EMBL" id="HIU26409.1"/>
    </source>
</evidence>
<dbReference type="InterPro" id="IPR018187">
    <property type="entry name" value="Asp/Glu_racemase_AS_1"/>
</dbReference>
<evidence type="ECO:0000313" key="4">
    <source>
        <dbReference type="Proteomes" id="UP000824090"/>
    </source>
</evidence>
<accession>A0A9D1L666</accession>
<dbReference type="GO" id="GO:0047661">
    <property type="term" value="F:amino-acid racemase activity"/>
    <property type="evidence" value="ECO:0007669"/>
    <property type="project" value="InterPro"/>
</dbReference>
<comment type="caution">
    <text evidence="3">The sequence shown here is derived from an EMBL/GenBank/DDBJ whole genome shotgun (WGS) entry which is preliminary data.</text>
</comment>
<dbReference type="EMBL" id="DVMP01000148">
    <property type="protein sequence ID" value="HIU26409.1"/>
    <property type="molecule type" value="Genomic_DNA"/>
</dbReference>
<dbReference type="Gene3D" id="3.40.50.1860">
    <property type="match status" value="2"/>
</dbReference>
<name>A0A9D1L666_9FIRM</name>
<evidence type="ECO:0000256" key="2">
    <source>
        <dbReference type="ARBA" id="ARBA00023235"/>
    </source>
</evidence>